<keyword evidence="6" id="KW-0378">Hydrolase</keyword>
<dbReference type="InterPro" id="IPR024079">
    <property type="entry name" value="MetalloPept_cat_dom_sf"/>
</dbReference>
<evidence type="ECO:0000256" key="11">
    <source>
        <dbReference type="SAM" id="SignalP"/>
    </source>
</evidence>
<dbReference type="VEuPathDB" id="FungiDB:CCM_07917"/>
<evidence type="ECO:0000256" key="5">
    <source>
        <dbReference type="ARBA" id="ARBA00022729"/>
    </source>
</evidence>
<comment type="similarity">
    <text evidence="2">Belongs to the peptidase M43B family.</text>
</comment>
<evidence type="ECO:0000313" key="14">
    <source>
        <dbReference type="Proteomes" id="UP000001610"/>
    </source>
</evidence>
<keyword evidence="3 13" id="KW-0645">Protease</keyword>
<feature type="region of interest" description="Disordered" evidence="10">
    <location>
        <begin position="412"/>
        <end position="465"/>
    </location>
</feature>
<dbReference type="PANTHER" id="PTHR47466">
    <property type="match status" value="1"/>
</dbReference>
<dbReference type="AlphaFoldDB" id="G3JP55"/>
<dbReference type="InterPro" id="IPR008754">
    <property type="entry name" value="Peptidase_M43"/>
</dbReference>
<dbReference type="EMBL" id="JH126404">
    <property type="protein sequence ID" value="EGX89665.1"/>
    <property type="molecule type" value="Genomic_DNA"/>
</dbReference>
<dbReference type="PANTHER" id="PTHR47466:SF1">
    <property type="entry name" value="METALLOPROTEASE MEP1 (AFU_ORTHOLOGUE AFUA_1G07730)-RELATED"/>
    <property type="match status" value="1"/>
</dbReference>
<evidence type="ECO:0000256" key="2">
    <source>
        <dbReference type="ARBA" id="ARBA00008721"/>
    </source>
</evidence>
<feature type="domain" description="Peptidase M43 pregnancy-associated plasma-A" evidence="12">
    <location>
        <begin position="194"/>
        <end position="279"/>
    </location>
</feature>
<evidence type="ECO:0000256" key="1">
    <source>
        <dbReference type="ARBA" id="ARBA00003174"/>
    </source>
</evidence>
<dbReference type="Gene3D" id="3.40.390.10">
    <property type="entry name" value="Collagenase (Catalytic Domain)"/>
    <property type="match status" value="1"/>
</dbReference>
<evidence type="ECO:0000313" key="13">
    <source>
        <dbReference type="EMBL" id="EGX89665.1"/>
    </source>
</evidence>
<proteinExistence type="inferred from homology"/>
<dbReference type="HOGENOM" id="CLU_731566_0_0_1"/>
<organism evidence="13 14">
    <name type="scientific">Cordyceps militaris (strain CM01)</name>
    <name type="common">Caterpillar fungus</name>
    <dbReference type="NCBI Taxonomy" id="983644"/>
    <lineage>
        <taxon>Eukaryota</taxon>
        <taxon>Fungi</taxon>
        <taxon>Dikarya</taxon>
        <taxon>Ascomycota</taxon>
        <taxon>Pezizomycotina</taxon>
        <taxon>Sordariomycetes</taxon>
        <taxon>Hypocreomycetidae</taxon>
        <taxon>Hypocreales</taxon>
        <taxon>Cordycipitaceae</taxon>
        <taxon>Cordyceps</taxon>
    </lineage>
</organism>
<dbReference type="Proteomes" id="UP000001610">
    <property type="component" value="Unassembled WGS sequence"/>
</dbReference>
<sequence>MTKFLTLLLPLFLAQVAVSSTADPTLEDGTEIWCQGDLDLESADPAPFYEHNASLAPSLDVRQAPQYPDMNFRVFGHVVYANETVEGGYVSKEDVVSVVDMLNQDFGRFGISFTHVNTSYTLNETLATVTDRKKISKTLTRGIRRGQWADLNLIWLAHLAGAAGSCTLPERRYLNGELSWKTVVPTDACAMRATTIKAVRGKIITHEVGHWLGLLHPWDKGCDIGDYIDDTWPQENATNSIPLDQRREDNGGEVFQCGAWRPSNYHNFMDYFHVYQNFANFSPLSVFSSPFRDSFTDLQGQRMRAFGYLRHKYSAERPLSADESELWAGCQVKWNGAKSFAHGFACERNATDTFRLSCAAKPDPAGAAGGAAEQFAVEARCPLEWIGPLEIDGGVTCEELNFNHIRCKPAAIPQVPDKSDPENNKGVPEDQEEEERWVWGITDDSKSVPKDQEEEERWVWGVTDN</sequence>
<accession>G3JP55</accession>
<feature type="chain" id="PRO_5003446436" evidence="11">
    <location>
        <begin position="20"/>
        <end position="465"/>
    </location>
</feature>
<dbReference type="GO" id="GO:0008237">
    <property type="term" value="F:metallopeptidase activity"/>
    <property type="evidence" value="ECO:0007669"/>
    <property type="project" value="UniProtKB-KW"/>
</dbReference>
<dbReference type="OMA" id="CEELNFN"/>
<dbReference type="GO" id="GO:0046872">
    <property type="term" value="F:metal ion binding"/>
    <property type="evidence" value="ECO:0007669"/>
    <property type="project" value="UniProtKB-KW"/>
</dbReference>
<dbReference type="KEGG" id="cmt:CCM_07917"/>
<evidence type="ECO:0000256" key="6">
    <source>
        <dbReference type="ARBA" id="ARBA00022801"/>
    </source>
</evidence>
<comment type="function">
    <text evidence="1">Secreted metalloproteinase that allows assimilation of proteinaceous substrates.</text>
</comment>
<reference evidence="13 14" key="1">
    <citation type="journal article" date="2011" name="Genome Biol.">
        <title>Genome sequence of the insect pathogenic fungus Cordyceps militaris, a valued traditional Chinese medicine.</title>
        <authorList>
            <person name="Zheng P."/>
            <person name="Xia Y."/>
            <person name="Xiao G."/>
            <person name="Xiong C."/>
            <person name="Hu X."/>
            <person name="Zhang S."/>
            <person name="Zheng H."/>
            <person name="Huang Y."/>
            <person name="Zhou Y."/>
            <person name="Wang S."/>
            <person name="Zhao G.P."/>
            <person name="Liu X."/>
            <person name="St Leger R.J."/>
            <person name="Wang C."/>
        </authorList>
    </citation>
    <scope>NUCLEOTIDE SEQUENCE [LARGE SCALE GENOMIC DNA]</scope>
    <source>
        <strain evidence="13 14">CM01</strain>
    </source>
</reference>
<gene>
    <name evidence="13" type="ORF">CCM_07917</name>
</gene>
<dbReference type="GeneID" id="18169927"/>
<evidence type="ECO:0000256" key="3">
    <source>
        <dbReference type="ARBA" id="ARBA00022670"/>
    </source>
</evidence>
<evidence type="ECO:0000256" key="9">
    <source>
        <dbReference type="ARBA" id="ARBA00023157"/>
    </source>
</evidence>
<keyword evidence="9" id="KW-1015">Disulfide bond</keyword>
<evidence type="ECO:0000256" key="4">
    <source>
        <dbReference type="ARBA" id="ARBA00022723"/>
    </source>
</evidence>
<dbReference type="RefSeq" id="XP_006673120.1">
    <property type="nucleotide sequence ID" value="XM_006673057.1"/>
</dbReference>
<evidence type="ECO:0000256" key="7">
    <source>
        <dbReference type="ARBA" id="ARBA00022833"/>
    </source>
</evidence>
<evidence type="ECO:0000256" key="10">
    <source>
        <dbReference type="SAM" id="MobiDB-lite"/>
    </source>
</evidence>
<keyword evidence="4" id="KW-0479">Metal-binding</keyword>
<dbReference type="InParanoid" id="G3JP55"/>
<dbReference type="SUPFAM" id="SSF55486">
    <property type="entry name" value="Metalloproteases ('zincins'), catalytic domain"/>
    <property type="match status" value="1"/>
</dbReference>
<keyword evidence="5 11" id="KW-0732">Signal</keyword>
<keyword evidence="14" id="KW-1185">Reference proteome</keyword>
<feature type="signal peptide" evidence="11">
    <location>
        <begin position="1"/>
        <end position="19"/>
    </location>
</feature>
<dbReference type="OrthoDB" id="536211at2759"/>
<evidence type="ECO:0000256" key="8">
    <source>
        <dbReference type="ARBA" id="ARBA00023049"/>
    </source>
</evidence>
<dbReference type="Pfam" id="PF05572">
    <property type="entry name" value="Peptidase_M43"/>
    <property type="match status" value="1"/>
</dbReference>
<protein>
    <submittedName>
        <fullName evidence="13">Metalloprotease 1</fullName>
    </submittedName>
</protein>
<keyword evidence="8 13" id="KW-0482">Metalloprotease</keyword>
<dbReference type="eggNOG" id="ENOG502RYKG">
    <property type="taxonomic scope" value="Eukaryota"/>
</dbReference>
<evidence type="ECO:0000259" key="12">
    <source>
        <dbReference type="Pfam" id="PF05572"/>
    </source>
</evidence>
<name>G3JP55_CORMM</name>
<dbReference type="GO" id="GO:0006508">
    <property type="term" value="P:proteolysis"/>
    <property type="evidence" value="ECO:0007669"/>
    <property type="project" value="UniProtKB-KW"/>
</dbReference>
<keyword evidence="7" id="KW-0862">Zinc</keyword>